<dbReference type="InterPro" id="IPR036291">
    <property type="entry name" value="NAD(P)-bd_dom_sf"/>
</dbReference>
<evidence type="ECO:0000259" key="11">
    <source>
        <dbReference type="Pfam" id="PF00999"/>
    </source>
</evidence>
<evidence type="ECO:0000256" key="6">
    <source>
        <dbReference type="ARBA" id="ARBA00022989"/>
    </source>
</evidence>
<dbReference type="Pfam" id="PF02254">
    <property type="entry name" value="TrkA_N"/>
    <property type="match status" value="1"/>
</dbReference>
<feature type="transmembrane region" description="Helical" evidence="10">
    <location>
        <begin position="219"/>
        <end position="236"/>
    </location>
</feature>
<evidence type="ECO:0000256" key="5">
    <source>
        <dbReference type="ARBA" id="ARBA00022692"/>
    </source>
</evidence>
<feature type="domain" description="RCK N-terminal" evidence="12">
    <location>
        <begin position="404"/>
        <end position="484"/>
    </location>
</feature>
<evidence type="ECO:0000256" key="7">
    <source>
        <dbReference type="ARBA" id="ARBA00023065"/>
    </source>
</evidence>
<feature type="transmembrane region" description="Helical" evidence="10">
    <location>
        <begin position="60"/>
        <end position="77"/>
    </location>
</feature>
<name>A0ABW2UZ83_9BACI</name>
<feature type="region of interest" description="Disordered" evidence="9">
    <location>
        <begin position="605"/>
        <end position="631"/>
    </location>
</feature>
<keyword evidence="2" id="KW-0813">Transport</keyword>
<feature type="transmembrane region" description="Helical" evidence="10">
    <location>
        <begin position="184"/>
        <end position="207"/>
    </location>
</feature>
<proteinExistence type="predicted"/>
<feature type="compositionally biased region" description="Polar residues" evidence="9">
    <location>
        <begin position="610"/>
        <end position="621"/>
    </location>
</feature>
<keyword evidence="8 10" id="KW-0472">Membrane</keyword>
<dbReference type="RefSeq" id="WP_382360420.1">
    <property type="nucleotide sequence ID" value="NZ_JBHTGR010000056.1"/>
</dbReference>
<dbReference type="Proteomes" id="UP001596620">
    <property type="component" value="Unassembled WGS sequence"/>
</dbReference>
<feature type="domain" description="Cation/H+ exchanger transmembrane" evidence="11">
    <location>
        <begin position="22"/>
        <end position="392"/>
    </location>
</feature>
<keyword evidence="3" id="KW-0050">Antiport</keyword>
<feature type="transmembrane region" description="Helical" evidence="10">
    <location>
        <begin position="6"/>
        <end position="24"/>
    </location>
</feature>
<feature type="transmembrane region" description="Helical" evidence="10">
    <location>
        <begin position="366"/>
        <end position="390"/>
    </location>
</feature>
<evidence type="ECO:0000313" key="14">
    <source>
        <dbReference type="Proteomes" id="UP001596620"/>
    </source>
</evidence>
<keyword evidence="6 10" id="KW-1133">Transmembrane helix</keyword>
<organism evidence="13 14">
    <name type="scientific">Lentibacillus kimchii</name>
    <dbReference type="NCBI Taxonomy" id="1542911"/>
    <lineage>
        <taxon>Bacteria</taxon>
        <taxon>Bacillati</taxon>
        <taxon>Bacillota</taxon>
        <taxon>Bacilli</taxon>
        <taxon>Bacillales</taxon>
        <taxon>Bacillaceae</taxon>
        <taxon>Lentibacillus</taxon>
    </lineage>
</organism>
<comment type="subcellular location">
    <subcellularLocation>
        <location evidence="1">Cell membrane</location>
        <topology evidence="1">Multi-pass membrane protein</topology>
    </subcellularLocation>
</comment>
<dbReference type="Pfam" id="PF00999">
    <property type="entry name" value="Na_H_Exchanger"/>
    <property type="match status" value="1"/>
</dbReference>
<feature type="transmembrane region" description="Helical" evidence="10">
    <location>
        <begin position="242"/>
        <end position="260"/>
    </location>
</feature>
<evidence type="ECO:0000256" key="10">
    <source>
        <dbReference type="SAM" id="Phobius"/>
    </source>
</evidence>
<feature type="transmembrane region" description="Helical" evidence="10">
    <location>
        <begin position="118"/>
        <end position="138"/>
    </location>
</feature>
<feature type="transmembrane region" description="Helical" evidence="10">
    <location>
        <begin position="334"/>
        <end position="354"/>
    </location>
</feature>
<keyword evidence="14" id="KW-1185">Reference proteome</keyword>
<evidence type="ECO:0000256" key="3">
    <source>
        <dbReference type="ARBA" id="ARBA00022449"/>
    </source>
</evidence>
<feature type="transmembrane region" description="Helical" evidence="10">
    <location>
        <begin position="272"/>
        <end position="290"/>
    </location>
</feature>
<dbReference type="EMBL" id="JBHTGR010000056">
    <property type="protein sequence ID" value="MFC7747891.1"/>
    <property type="molecule type" value="Genomic_DNA"/>
</dbReference>
<feature type="transmembrane region" description="Helical" evidence="10">
    <location>
        <begin position="89"/>
        <end position="112"/>
    </location>
</feature>
<dbReference type="InterPro" id="IPR006153">
    <property type="entry name" value="Cation/H_exchanger_TM"/>
</dbReference>
<dbReference type="InterPro" id="IPR003148">
    <property type="entry name" value="RCK_N"/>
</dbReference>
<dbReference type="InterPro" id="IPR038770">
    <property type="entry name" value="Na+/solute_symporter_sf"/>
</dbReference>
<protein>
    <submittedName>
        <fullName evidence="13">Cation:proton antiporter</fullName>
    </submittedName>
</protein>
<evidence type="ECO:0000256" key="1">
    <source>
        <dbReference type="ARBA" id="ARBA00004651"/>
    </source>
</evidence>
<reference evidence="14" key="1">
    <citation type="journal article" date="2019" name="Int. J. Syst. Evol. Microbiol.">
        <title>The Global Catalogue of Microorganisms (GCM) 10K type strain sequencing project: providing services to taxonomists for standard genome sequencing and annotation.</title>
        <authorList>
            <consortium name="The Broad Institute Genomics Platform"/>
            <consortium name="The Broad Institute Genome Sequencing Center for Infectious Disease"/>
            <person name="Wu L."/>
            <person name="Ma J."/>
        </authorList>
    </citation>
    <scope>NUCLEOTIDE SEQUENCE [LARGE SCALE GENOMIC DNA]</scope>
    <source>
        <strain evidence="14">JCM 30234</strain>
    </source>
</reference>
<evidence type="ECO:0000259" key="12">
    <source>
        <dbReference type="Pfam" id="PF02254"/>
    </source>
</evidence>
<sequence>MLPSLLFEVMLIGLLGVGSQWIAWRYRMPAIVVMSIVGLLAGPILGFMNPEKDFGELYNPIISVAVAIILFEGSLNLSFKEIRGLGRPVFRIATIGVFLGWVLGSLTAHYVIGLSWAAAFVIGALFIVTGPTVIMPLLRQSKLQPRPAKILKWEGIIVDPLGALLAVFAFEIIAFLTASNPDGSALLIFLAASVFAAVMGWACGLGIGWMFEVGYIPEFLKSPAVFIIVIACFTFADEIAHETGLLAVTAMGVTLANMNISSIDDMRHFKENISLLLISAIFIMVTASLQLDTLLEVFDPSILGYVLLMMFIVRPLSIFLSTIGTVLSLNEKLLLGWVAPRGIVALTVSSYFASILSQAGYADASLITTITFALVFSTVVANGFSIGWLAKKLNLSKEGRPGTLIVGSNSFTVNLAKSLQKAKSPVMVVDSSWKNLRKAREAGVPFYHGEMLSEQTEYNLDTIPYDYLIAASEYDAYNALLCTTFMPEYGRTNVFKVRPYRRNMNDTGDMVRKVGGRFLFKQELTLEDLNQRIRENYILRQTTLTSRYNYKQYLQDKAEETIRLYVIKRSGRVRYFSEETRITPEVGDVLVSLTPPVKEINKIKKRLENQRNNGNGKSQPNGERGGVDQSS</sequence>
<keyword evidence="4" id="KW-1003">Cell membrane</keyword>
<dbReference type="Gene3D" id="1.20.1530.20">
    <property type="match status" value="1"/>
</dbReference>
<accession>A0ABW2UZ83</accession>
<evidence type="ECO:0000256" key="2">
    <source>
        <dbReference type="ARBA" id="ARBA00022448"/>
    </source>
</evidence>
<feature type="transmembrane region" description="Helical" evidence="10">
    <location>
        <begin position="31"/>
        <end position="48"/>
    </location>
</feature>
<dbReference type="PANTHER" id="PTHR32507:SF0">
    <property type="entry name" value="NA(+)_H(+) ANTIPORTER 2-RELATED"/>
    <property type="match status" value="1"/>
</dbReference>
<feature type="transmembrane region" description="Helical" evidence="10">
    <location>
        <begin position="158"/>
        <end position="178"/>
    </location>
</feature>
<evidence type="ECO:0000256" key="9">
    <source>
        <dbReference type="SAM" id="MobiDB-lite"/>
    </source>
</evidence>
<feature type="transmembrane region" description="Helical" evidence="10">
    <location>
        <begin position="302"/>
        <end position="327"/>
    </location>
</feature>
<gene>
    <name evidence="13" type="ORF">ACFQU8_11900</name>
</gene>
<keyword evidence="7" id="KW-0406">Ion transport</keyword>
<evidence type="ECO:0000256" key="8">
    <source>
        <dbReference type="ARBA" id="ARBA00023136"/>
    </source>
</evidence>
<comment type="caution">
    <text evidence="13">The sequence shown here is derived from an EMBL/GenBank/DDBJ whole genome shotgun (WGS) entry which is preliminary data.</text>
</comment>
<keyword evidence="5 10" id="KW-0812">Transmembrane</keyword>
<evidence type="ECO:0000256" key="4">
    <source>
        <dbReference type="ARBA" id="ARBA00022475"/>
    </source>
</evidence>
<dbReference type="SUPFAM" id="SSF51735">
    <property type="entry name" value="NAD(P)-binding Rossmann-fold domains"/>
    <property type="match status" value="1"/>
</dbReference>
<dbReference type="Gene3D" id="3.40.50.720">
    <property type="entry name" value="NAD(P)-binding Rossmann-like Domain"/>
    <property type="match status" value="1"/>
</dbReference>
<evidence type="ECO:0000313" key="13">
    <source>
        <dbReference type="EMBL" id="MFC7747891.1"/>
    </source>
</evidence>
<dbReference type="PANTHER" id="PTHR32507">
    <property type="entry name" value="NA(+)/H(+) ANTIPORTER 1"/>
    <property type="match status" value="1"/>
</dbReference>